<keyword evidence="1" id="KW-0732">Signal</keyword>
<reference evidence="2 3" key="1">
    <citation type="journal article" date="2021" name="Commun. Biol.">
        <title>The genome of Shorea leprosula (Dipterocarpaceae) highlights the ecological relevance of drought in aseasonal tropical rainforests.</title>
        <authorList>
            <person name="Ng K.K.S."/>
            <person name="Kobayashi M.J."/>
            <person name="Fawcett J.A."/>
            <person name="Hatakeyama M."/>
            <person name="Paape T."/>
            <person name="Ng C.H."/>
            <person name="Ang C.C."/>
            <person name="Tnah L.H."/>
            <person name="Lee C.T."/>
            <person name="Nishiyama T."/>
            <person name="Sese J."/>
            <person name="O'Brien M.J."/>
            <person name="Copetti D."/>
            <person name="Mohd Noor M.I."/>
            <person name="Ong R.C."/>
            <person name="Putra M."/>
            <person name="Sireger I.Z."/>
            <person name="Indrioko S."/>
            <person name="Kosugi Y."/>
            <person name="Izuno A."/>
            <person name="Isagi Y."/>
            <person name="Lee S.L."/>
            <person name="Shimizu K.K."/>
        </authorList>
    </citation>
    <scope>NUCLEOTIDE SEQUENCE [LARGE SCALE GENOMIC DNA]</scope>
    <source>
        <strain evidence="2">214</strain>
    </source>
</reference>
<sequence>MERKVTEAILVLLVSLMVAVLGIEGGRKLPRKDGIYSPQHLLGLGGPFGLGWPFPLPFTFFKPWLGGCCSLLPCLGAYKA</sequence>
<keyword evidence="3" id="KW-1185">Reference proteome</keyword>
<name>A0AAV5LAI7_9ROSI</name>
<accession>A0AAV5LAI7</accession>
<dbReference type="Proteomes" id="UP001054252">
    <property type="component" value="Unassembled WGS sequence"/>
</dbReference>
<feature type="signal peptide" evidence="1">
    <location>
        <begin position="1"/>
        <end position="22"/>
    </location>
</feature>
<gene>
    <name evidence="2" type="ORF">SLEP1_g42377</name>
</gene>
<comment type="caution">
    <text evidence="2">The sequence shown here is derived from an EMBL/GenBank/DDBJ whole genome shotgun (WGS) entry which is preliminary data.</text>
</comment>
<organism evidence="2 3">
    <name type="scientific">Rubroshorea leprosula</name>
    <dbReference type="NCBI Taxonomy" id="152421"/>
    <lineage>
        <taxon>Eukaryota</taxon>
        <taxon>Viridiplantae</taxon>
        <taxon>Streptophyta</taxon>
        <taxon>Embryophyta</taxon>
        <taxon>Tracheophyta</taxon>
        <taxon>Spermatophyta</taxon>
        <taxon>Magnoliopsida</taxon>
        <taxon>eudicotyledons</taxon>
        <taxon>Gunneridae</taxon>
        <taxon>Pentapetalae</taxon>
        <taxon>rosids</taxon>
        <taxon>malvids</taxon>
        <taxon>Malvales</taxon>
        <taxon>Dipterocarpaceae</taxon>
        <taxon>Rubroshorea</taxon>
    </lineage>
</organism>
<feature type="chain" id="PRO_5043484335" evidence="1">
    <location>
        <begin position="23"/>
        <end position="80"/>
    </location>
</feature>
<proteinExistence type="predicted"/>
<evidence type="ECO:0000256" key="1">
    <source>
        <dbReference type="SAM" id="SignalP"/>
    </source>
</evidence>
<evidence type="ECO:0000313" key="3">
    <source>
        <dbReference type="Proteomes" id="UP001054252"/>
    </source>
</evidence>
<dbReference type="AlphaFoldDB" id="A0AAV5LAI7"/>
<protein>
    <submittedName>
        <fullName evidence="2">Uncharacterized protein</fullName>
    </submittedName>
</protein>
<dbReference type="EMBL" id="BPVZ01000103">
    <property type="protein sequence ID" value="GKV33941.1"/>
    <property type="molecule type" value="Genomic_DNA"/>
</dbReference>
<evidence type="ECO:0000313" key="2">
    <source>
        <dbReference type="EMBL" id="GKV33941.1"/>
    </source>
</evidence>